<dbReference type="InParanoid" id="K5VXF5"/>
<keyword evidence="4" id="KW-1185">Reference proteome</keyword>
<dbReference type="AlphaFoldDB" id="K5VXF5"/>
<dbReference type="HOGENOM" id="CLU_088006_0_0_1"/>
<organism evidence="3 4">
    <name type="scientific">Phanerochaete carnosa (strain HHB-10118-sp)</name>
    <name type="common">White-rot fungus</name>
    <name type="synonym">Peniophora carnosa</name>
    <dbReference type="NCBI Taxonomy" id="650164"/>
    <lineage>
        <taxon>Eukaryota</taxon>
        <taxon>Fungi</taxon>
        <taxon>Dikarya</taxon>
        <taxon>Basidiomycota</taxon>
        <taxon>Agaricomycotina</taxon>
        <taxon>Agaricomycetes</taxon>
        <taxon>Polyporales</taxon>
        <taxon>Phanerochaetaceae</taxon>
        <taxon>Phanerochaete</taxon>
    </lineage>
</organism>
<keyword evidence="1" id="KW-0812">Transmembrane</keyword>
<evidence type="ECO:0000259" key="2">
    <source>
        <dbReference type="Pfam" id="PF20153"/>
    </source>
</evidence>
<dbReference type="Proteomes" id="UP000008370">
    <property type="component" value="Unassembled WGS sequence"/>
</dbReference>
<dbReference type="Pfam" id="PF20153">
    <property type="entry name" value="DUF6535"/>
    <property type="match status" value="1"/>
</dbReference>
<dbReference type="InterPro" id="IPR045338">
    <property type="entry name" value="DUF6535"/>
</dbReference>
<evidence type="ECO:0000256" key="1">
    <source>
        <dbReference type="SAM" id="Phobius"/>
    </source>
</evidence>
<reference evidence="3 4" key="1">
    <citation type="journal article" date="2012" name="BMC Genomics">
        <title>Comparative genomics of the white-rot fungi, Phanerochaete carnosa and P. chrysosporium, to elucidate the genetic basis of the distinct wood types they colonize.</title>
        <authorList>
            <person name="Suzuki H."/>
            <person name="MacDonald J."/>
            <person name="Syed K."/>
            <person name="Salamov A."/>
            <person name="Hori C."/>
            <person name="Aerts A."/>
            <person name="Henrissat B."/>
            <person name="Wiebenga A."/>
            <person name="vanKuyk P.A."/>
            <person name="Barry K."/>
            <person name="Lindquist E."/>
            <person name="LaButti K."/>
            <person name="Lapidus A."/>
            <person name="Lucas S."/>
            <person name="Coutinho P."/>
            <person name="Gong Y."/>
            <person name="Samejima M."/>
            <person name="Mahadevan R."/>
            <person name="Abou-Zaid M."/>
            <person name="de Vries R.P."/>
            <person name="Igarashi K."/>
            <person name="Yadav J.S."/>
            <person name="Grigoriev I.V."/>
            <person name="Master E.R."/>
        </authorList>
    </citation>
    <scope>NUCLEOTIDE SEQUENCE [LARGE SCALE GENOMIC DNA]</scope>
    <source>
        <strain evidence="3 4">HHB-10118-sp</strain>
    </source>
</reference>
<dbReference type="KEGG" id="pco:PHACADRAFT_102604"/>
<dbReference type="RefSeq" id="XP_007399302.1">
    <property type="nucleotide sequence ID" value="XM_007399240.1"/>
</dbReference>
<feature type="transmembrane region" description="Helical" evidence="1">
    <location>
        <begin position="28"/>
        <end position="48"/>
    </location>
</feature>
<dbReference type="GeneID" id="18907232"/>
<keyword evidence="1" id="KW-1133">Transmembrane helix</keyword>
<proteinExistence type="predicted"/>
<evidence type="ECO:0000313" key="4">
    <source>
        <dbReference type="Proteomes" id="UP000008370"/>
    </source>
</evidence>
<dbReference type="EMBL" id="JH930476">
    <property type="protein sequence ID" value="EKM51490.1"/>
    <property type="molecule type" value="Genomic_DNA"/>
</dbReference>
<feature type="domain" description="DUF6535" evidence="2">
    <location>
        <begin position="11"/>
        <end position="200"/>
    </location>
</feature>
<keyword evidence="1" id="KW-0472">Membrane</keyword>
<dbReference type="OrthoDB" id="2803116at2759"/>
<feature type="transmembrane region" description="Helical" evidence="1">
    <location>
        <begin position="187"/>
        <end position="211"/>
    </location>
</feature>
<sequence>MPPLAELDDEDDEDARTFSRFQRESSSWLVFSGVLALLVTLFITSFTANPLQPRVNSKEMARLLQQVNGQLHVMLGEMSRQGYDISSLQLDLGTQQEIRETFVTTIRDVWVPTLCYSSLIISLLGAMVCLQIKHWLMRCTMRFFPLSPAHPDPSSLRAAALRFVEYKKSRAETVARTKRIVIVVPPLMYGAAAMFACGVAAKIGSFFWIAIA</sequence>
<evidence type="ECO:0000313" key="3">
    <source>
        <dbReference type="EMBL" id="EKM51490.1"/>
    </source>
</evidence>
<name>K5VXF5_PHACS</name>
<feature type="transmembrane region" description="Helical" evidence="1">
    <location>
        <begin position="109"/>
        <end position="132"/>
    </location>
</feature>
<gene>
    <name evidence="3" type="ORF">PHACADRAFT_102604</name>
</gene>
<protein>
    <recommendedName>
        <fullName evidence="2">DUF6535 domain-containing protein</fullName>
    </recommendedName>
</protein>
<accession>K5VXF5</accession>